<dbReference type="EMBL" id="BARW01012555">
    <property type="protein sequence ID" value="GAI85154.1"/>
    <property type="molecule type" value="Genomic_DNA"/>
</dbReference>
<reference evidence="2" key="1">
    <citation type="journal article" date="2014" name="Front. Microbiol.">
        <title>High frequency of phylogenetically diverse reductive dehalogenase-homologous genes in deep subseafloor sedimentary metagenomes.</title>
        <authorList>
            <person name="Kawai M."/>
            <person name="Futagami T."/>
            <person name="Toyoda A."/>
            <person name="Takaki Y."/>
            <person name="Nishi S."/>
            <person name="Hori S."/>
            <person name="Arai W."/>
            <person name="Tsubouchi T."/>
            <person name="Morono Y."/>
            <person name="Uchiyama I."/>
            <person name="Ito T."/>
            <person name="Fujiyama A."/>
            <person name="Inagaki F."/>
            <person name="Takami H."/>
        </authorList>
    </citation>
    <scope>NUCLEOTIDE SEQUENCE</scope>
    <source>
        <strain evidence="2">Expedition CK06-06</strain>
    </source>
</reference>
<proteinExistence type="predicted"/>
<sequence length="72" mass="7706">DLIEIIDNPYRDASGGAGPSAANFIAQRGVTTVIAVNFGWKMINTLKNKGIAHFEFEGGVDDAVKRALEEGQ</sequence>
<comment type="caution">
    <text evidence="2">The sequence shown here is derived from an EMBL/GenBank/DDBJ whole genome shotgun (WGS) entry which is preliminary data.</text>
</comment>
<protein>
    <recommendedName>
        <fullName evidence="1">Dinitrogenase iron-molybdenum cofactor biosynthesis domain-containing protein</fullName>
    </recommendedName>
</protein>
<accession>X1TYM9</accession>
<dbReference type="Pfam" id="PF02579">
    <property type="entry name" value="Nitro_FeMo-Co"/>
    <property type="match status" value="1"/>
</dbReference>
<feature type="non-terminal residue" evidence="2">
    <location>
        <position position="1"/>
    </location>
</feature>
<name>X1TYM9_9ZZZZ</name>
<feature type="domain" description="Dinitrogenase iron-molybdenum cofactor biosynthesis" evidence="1">
    <location>
        <begin position="3"/>
        <end position="68"/>
    </location>
</feature>
<dbReference type="Gene3D" id="3.30.420.130">
    <property type="entry name" value="Dinitrogenase iron-molybdenum cofactor biosynthesis domain"/>
    <property type="match status" value="1"/>
</dbReference>
<dbReference type="InterPro" id="IPR036105">
    <property type="entry name" value="DiNase_FeMo-co_biosyn_sf"/>
</dbReference>
<organism evidence="2">
    <name type="scientific">marine sediment metagenome</name>
    <dbReference type="NCBI Taxonomy" id="412755"/>
    <lineage>
        <taxon>unclassified sequences</taxon>
        <taxon>metagenomes</taxon>
        <taxon>ecological metagenomes</taxon>
    </lineage>
</organism>
<dbReference type="InterPro" id="IPR003731">
    <property type="entry name" value="Di-Nase_FeMo-co_biosynth"/>
</dbReference>
<evidence type="ECO:0000313" key="2">
    <source>
        <dbReference type="EMBL" id="GAI85154.1"/>
    </source>
</evidence>
<evidence type="ECO:0000259" key="1">
    <source>
        <dbReference type="Pfam" id="PF02579"/>
    </source>
</evidence>
<dbReference type="AlphaFoldDB" id="X1TYM9"/>
<dbReference type="SUPFAM" id="SSF53146">
    <property type="entry name" value="Nitrogenase accessory factor-like"/>
    <property type="match status" value="1"/>
</dbReference>
<gene>
    <name evidence="2" type="ORF">S12H4_23573</name>
</gene>